<evidence type="ECO:0000256" key="4">
    <source>
        <dbReference type="ARBA" id="ARBA00022827"/>
    </source>
</evidence>
<evidence type="ECO:0000313" key="8">
    <source>
        <dbReference type="EMBL" id="RDX39886.1"/>
    </source>
</evidence>
<dbReference type="GO" id="GO:0050660">
    <property type="term" value="F:flavin adenine dinucleotide binding"/>
    <property type="evidence" value="ECO:0007669"/>
    <property type="project" value="InterPro"/>
</dbReference>
<dbReference type="Gene3D" id="3.50.50.60">
    <property type="entry name" value="FAD/NAD(P)-binding domain"/>
    <property type="match status" value="1"/>
</dbReference>
<dbReference type="GO" id="GO:0016614">
    <property type="term" value="F:oxidoreductase activity, acting on CH-OH group of donors"/>
    <property type="evidence" value="ECO:0007669"/>
    <property type="project" value="InterPro"/>
</dbReference>
<protein>
    <recommendedName>
        <fullName evidence="7">Glucose-methanol-choline oxidoreductase N-terminal domain-containing protein</fullName>
    </recommendedName>
</protein>
<keyword evidence="9" id="KW-1185">Reference proteome</keyword>
<dbReference type="SUPFAM" id="SSF51905">
    <property type="entry name" value="FAD/NAD(P)-binding domain"/>
    <property type="match status" value="1"/>
</dbReference>
<sequence length="447" mass="46990">MRSLSLLLLTASLTEYASAFTGGHRDIHHDHYGQDLRRRNIVYNGQIADTYDFVIVGGGTAGLAIASRLSEDSNTTVLVLEAGDTGDAAADTINTPVNAYYHGLPGSAYDWAYTTVTQPNAGNRAVSWPCGKLLGGSSAMNGMYHVHPSKLEVDAWSSLVNGTTKWNWDALFAGMKDSETFTPPTSDVQAIVKMEYDASSRGTNGPIHASYPGFEFSTIGTWTATLANAGVAVCQDAYGGDPFGAYIATNSINPANWTRSYARTGYIDPLPPRDNLAILPNATVTRLLFDTSNAGNLTATGVEWAASADGARQTIKVRKEVILSGGAMGSPRVLMHSGVGPADVLQAAGVDVQVNLPGVGQHLQDHLSSGLLFQTNTDTAASLYASNATGNTPIFLSYVNSAVAYVNSTSLLGADGAASLKQQVADALSSSLSSLVRLARQDRSPAC</sequence>
<evidence type="ECO:0000259" key="7">
    <source>
        <dbReference type="PROSITE" id="PS00624"/>
    </source>
</evidence>
<dbReference type="PANTHER" id="PTHR11552">
    <property type="entry name" value="GLUCOSE-METHANOL-CHOLINE GMC OXIDOREDUCTASE"/>
    <property type="match status" value="1"/>
</dbReference>
<dbReference type="InterPro" id="IPR027424">
    <property type="entry name" value="Glucose_Oxidase_domain_2"/>
</dbReference>
<dbReference type="InterPro" id="IPR036188">
    <property type="entry name" value="FAD/NAD-bd_sf"/>
</dbReference>
<dbReference type="InterPro" id="IPR012132">
    <property type="entry name" value="GMC_OxRdtase"/>
</dbReference>
<dbReference type="EMBL" id="KZ857624">
    <property type="protein sequence ID" value="RDX39886.1"/>
    <property type="molecule type" value="Genomic_DNA"/>
</dbReference>
<dbReference type="OrthoDB" id="269227at2759"/>
<evidence type="ECO:0000256" key="6">
    <source>
        <dbReference type="SAM" id="SignalP"/>
    </source>
</evidence>
<proteinExistence type="inferred from homology"/>
<dbReference type="InterPro" id="IPR000172">
    <property type="entry name" value="GMC_OxRdtase_N"/>
</dbReference>
<name>A0A371CHZ8_9APHY</name>
<keyword evidence="5" id="KW-0560">Oxidoreductase</keyword>
<dbReference type="AlphaFoldDB" id="A0A371CHZ8"/>
<comment type="cofactor">
    <cofactor evidence="1">
        <name>FAD</name>
        <dbReference type="ChEBI" id="CHEBI:57692"/>
    </cofactor>
</comment>
<dbReference type="Gene3D" id="4.10.450.10">
    <property type="entry name" value="Glucose Oxidase, domain 2"/>
    <property type="match status" value="1"/>
</dbReference>
<keyword evidence="3" id="KW-0285">Flavoprotein</keyword>
<dbReference type="PANTHER" id="PTHR11552:SF218">
    <property type="entry name" value="GLUCOSE-METHANOL-CHOLINE OXIDOREDUCTASE N-TERMINAL DOMAIN-CONTAINING PROTEIN"/>
    <property type="match status" value="1"/>
</dbReference>
<feature type="signal peptide" evidence="6">
    <location>
        <begin position="1"/>
        <end position="19"/>
    </location>
</feature>
<accession>A0A371CHZ8</accession>
<evidence type="ECO:0000256" key="3">
    <source>
        <dbReference type="ARBA" id="ARBA00022630"/>
    </source>
</evidence>
<comment type="similarity">
    <text evidence="2">Belongs to the GMC oxidoreductase family.</text>
</comment>
<feature type="domain" description="Glucose-methanol-choline oxidoreductase N-terminal" evidence="7">
    <location>
        <begin position="326"/>
        <end position="340"/>
    </location>
</feature>
<organism evidence="8 9">
    <name type="scientific">Lentinus brumalis</name>
    <dbReference type="NCBI Taxonomy" id="2498619"/>
    <lineage>
        <taxon>Eukaryota</taxon>
        <taxon>Fungi</taxon>
        <taxon>Dikarya</taxon>
        <taxon>Basidiomycota</taxon>
        <taxon>Agaricomycotina</taxon>
        <taxon>Agaricomycetes</taxon>
        <taxon>Polyporales</taxon>
        <taxon>Polyporaceae</taxon>
        <taxon>Lentinus</taxon>
    </lineage>
</organism>
<gene>
    <name evidence="8" type="ORF">OH76DRAFT_1394538</name>
</gene>
<feature type="chain" id="PRO_5016571240" description="Glucose-methanol-choline oxidoreductase N-terminal domain-containing protein" evidence="6">
    <location>
        <begin position="20"/>
        <end position="447"/>
    </location>
</feature>
<keyword evidence="4" id="KW-0274">FAD</keyword>
<evidence type="ECO:0000256" key="2">
    <source>
        <dbReference type="ARBA" id="ARBA00010790"/>
    </source>
</evidence>
<evidence type="ECO:0000256" key="1">
    <source>
        <dbReference type="ARBA" id="ARBA00001974"/>
    </source>
</evidence>
<evidence type="ECO:0000256" key="5">
    <source>
        <dbReference type="ARBA" id="ARBA00023002"/>
    </source>
</evidence>
<keyword evidence="6" id="KW-0732">Signal</keyword>
<reference evidence="8 9" key="1">
    <citation type="journal article" date="2018" name="Biotechnol. Biofuels">
        <title>Integrative visual omics of the white-rot fungus Polyporus brumalis exposes the biotechnological potential of its oxidative enzymes for delignifying raw plant biomass.</title>
        <authorList>
            <person name="Miyauchi S."/>
            <person name="Rancon A."/>
            <person name="Drula E."/>
            <person name="Hage H."/>
            <person name="Chaduli D."/>
            <person name="Favel A."/>
            <person name="Grisel S."/>
            <person name="Henrissat B."/>
            <person name="Herpoel-Gimbert I."/>
            <person name="Ruiz-Duenas F.J."/>
            <person name="Chevret D."/>
            <person name="Hainaut M."/>
            <person name="Lin J."/>
            <person name="Wang M."/>
            <person name="Pangilinan J."/>
            <person name="Lipzen A."/>
            <person name="Lesage-Meessen L."/>
            <person name="Navarro D."/>
            <person name="Riley R."/>
            <person name="Grigoriev I.V."/>
            <person name="Zhou S."/>
            <person name="Raouche S."/>
            <person name="Rosso M.N."/>
        </authorList>
    </citation>
    <scope>NUCLEOTIDE SEQUENCE [LARGE SCALE GENOMIC DNA]</scope>
    <source>
        <strain evidence="8 9">BRFM 1820</strain>
    </source>
</reference>
<dbReference type="STRING" id="139420.A0A371CHZ8"/>
<dbReference type="PROSITE" id="PS00624">
    <property type="entry name" value="GMC_OXRED_2"/>
    <property type="match status" value="1"/>
</dbReference>
<dbReference type="Pfam" id="PF00732">
    <property type="entry name" value="GMC_oxred_N"/>
    <property type="match status" value="1"/>
</dbReference>
<evidence type="ECO:0000313" key="9">
    <source>
        <dbReference type="Proteomes" id="UP000256964"/>
    </source>
</evidence>
<dbReference type="Proteomes" id="UP000256964">
    <property type="component" value="Unassembled WGS sequence"/>
</dbReference>
<dbReference type="Gene3D" id="3.30.560.10">
    <property type="entry name" value="Glucose Oxidase, domain 3"/>
    <property type="match status" value="1"/>
</dbReference>